<dbReference type="InterPro" id="IPR016193">
    <property type="entry name" value="Cytidine_deaminase-like"/>
</dbReference>
<dbReference type="PANTHER" id="PTHR11644:SF2">
    <property type="entry name" value="CYTIDINE DEAMINASE"/>
    <property type="match status" value="1"/>
</dbReference>
<name>A0A1F6NZ58_9BACT</name>
<evidence type="ECO:0000259" key="2">
    <source>
        <dbReference type="PROSITE" id="PS51747"/>
    </source>
</evidence>
<evidence type="ECO:0000313" key="4">
    <source>
        <dbReference type="Proteomes" id="UP000178490"/>
    </source>
</evidence>
<dbReference type="InterPro" id="IPR050202">
    <property type="entry name" value="Cyt/Deoxycyt_deaminase"/>
</dbReference>
<reference evidence="3 4" key="1">
    <citation type="journal article" date="2016" name="Nat. Commun.">
        <title>Thousands of microbial genomes shed light on interconnected biogeochemical processes in an aquifer system.</title>
        <authorList>
            <person name="Anantharaman K."/>
            <person name="Brown C.T."/>
            <person name="Hug L.A."/>
            <person name="Sharon I."/>
            <person name="Castelle C.J."/>
            <person name="Probst A.J."/>
            <person name="Thomas B.C."/>
            <person name="Singh A."/>
            <person name="Wilkins M.J."/>
            <person name="Karaoz U."/>
            <person name="Brodie E.L."/>
            <person name="Williams K.H."/>
            <person name="Hubbard S.S."/>
            <person name="Banfield J.F."/>
        </authorList>
    </citation>
    <scope>NUCLEOTIDE SEQUENCE [LARGE SCALE GENOMIC DNA]</scope>
</reference>
<dbReference type="SUPFAM" id="SSF53927">
    <property type="entry name" value="Cytidine deaminase-like"/>
    <property type="match status" value="1"/>
</dbReference>
<dbReference type="AlphaFoldDB" id="A0A1F6NZ58"/>
<dbReference type="PROSITE" id="PS51747">
    <property type="entry name" value="CYT_DCMP_DEAMINASES_2"/>
    <property type="match status" value="1"/>
</dbReference>
<organism evidence="3 4">
    <name type="scientific">Candidatus Magasanikbacteria bacterium RIFOXYD2_FULL_36_9</name>
    <dbReference type="NCBI Taxonomy" id="1798707"/>
    <lineage>
        <taxon>Bacteria</taxon>
        <taxon>Candidatus Magasanikiibacteriota</taxon>
    </lineage>
</organism>
<dbReference type="Pfam" id="PF00383">
    <property type="entry name" value="dCMP_cyt_deam_1"/>
    <property type="match status" value="1"/>
</dbReference>
<dbReference type="PANTHER" id="PTHR11644">
    <property type="entry name" value="CYTIDINE DEAMINASE"/>
    <property type="match status" value="1"/>
</dbReference>
<feature type="domain" description="CMP/dCMP-type deaminase" evidence="2">
    <location>
        <begin position="11"/>
        <end position="151"/>
    </location>
</feature>
<evidence type="ECO:0000313" key="3">
    <source>
        <dbReference type="EMBL" id="OGH89013.1"/>
    </source>
</evidence>
<comment type="caution">
    <text evidence="3">The sequence shown here is derived from an EMBL/GenBank/DDBJ whole genome shotgun (WGS) entry which is preliminary data.</text>
</comment>
<protein>
    <recommendedName>
        <fullName evidence="2">CMP/dCMP-type deaminase domain-containing protein</fullName>
    </recommendedName>
</protein>
<dbReference type="Proteomes" id="UP000178490">
    <property type="component" value="Unassembled WGS sequence"/>
</dbReference>
<dbReference type="InterPro" id="IPR002125">
    <property type="entry name" value="CMP_dCMP_dom"/>
</dbReference>
<dbReference type="EMBL" id="MFRC01000051">
    <property type="protein sequence ID" value="OGH89013.1"/>
    <property type="molecule type" value="Genomic_DNA"/>
</dbReference>
<dbReference type="GO" id="GO:0055086">
    <property type="term" value="P:nucleobase-containing small molecule metabolic process"/>
    <property type="evidence" value="ECO:0007669"/>
    <property type="project" value="UniProtKB-ARBA"/>
</dbReference>
<dbReference type="GO" id="GO:0008270">
    <property type="term" value="F:zinc ion binding"/>
    <property type="evidence" value="ECO:0007669"/>
    <property type="project" value="TreeGrafter"/>
</dbReference>
<dbReference type="GO" id="GO:0072527">
    <property type="term" value="P:pyrimidine-containing compound metabolic process"/>
    <property type="evidence" value="ECO:0007669"/>
    <property type="project" value="UniProtKB-ARBA"/>
</dbReference>
<dbReference type="GO" id="GO:0004126">
    <property type="term" value="F:cytidine deaminase activity"/>
    <property type="evidence" value="ECO:0007669"/>
    <property type="project" value="TreeGrafter"/>
</dbReference>
<dbReference type="GO" id="GO:0005829">
    <property type="term" value="C:cytosol"/>
    <property type="evidence" value="ECO:0007669"/>
    <property type="project" value="TreeGrafter"/>
</dbReference>
<accession>A0A1F6NZ58</accession>
<dbReference type="CDD" id="cd01283">
    <property type="entry name" value="cytidine_deaminase"/>
    <property type="match status" value="1"/>
</dbReference>
<comment type="similarity">
    <text evidence="1">Belongs to the cytidine and deoxycytidylate deaminase family.</text>
</comment>
<sequence>MISIKLSDLTPTELNLIEQAKLAAKNYFNKRSNRRVGAALLCKDESIYQGTSIRRTNASNSTCSERMALDRAIFDKKYDYSTIAIVGYLNDEKLDEVTAPCGLCRQIMSEAEYNGDTNQPFTVILASPDLSNIIKTTTAELFPMPYHGKEK</sequence>
<dbReference type="Gene3D" id="3.40.140.10">
    <property type="entry name" value="Cytidine Deaminase, domain 2"/>
    <property type="match status" value="1"/>
</dbReference>
<evidence type="ECO:0000256" key="1">
    <source>
        <dbReference type="ARBA" id="ARBA00006576"/>
    </source>
</evidence>
<proteinExistence type="inferred from homology"/>
<gene>
    <name evidence="3" type="ORF">A2537_01220</name>
</gene>